<sequence>MVYLKKSFSTFFACIFTLTLSSCILAAVTAGGGTVAYVEGKYSMNIEGYYKDVYKSALKTINDNNDFVLVSKDLNLDNDTAEIDGATKIESDNFYIKIEKLNANVSKVTIKFGTFGDQAMSSTLMDQIQANVNKSKA</sequence>
<feature type="signal peptide" evidence="1">
    <location>
        <begin position="1"/>
        <end position="26"/>
    </location>
</feature>
<evidence type="ECO:0000313" key="2">
    <source>
        <dbReference type="EMBL" id="QIV95260.1"/>
    </source>
</evidence>
<dbReference type="EMBL" id="CP038017">
    <property type="protein sequence ID" value="QIV95260.1"/>
    <property type="molecule type" value="Genomic_DNA"/>
</dbReference>
<evidence type="ECO:0000256" key="1">
    <source>
        <dbReference type="SAM" id="SignalP"/>
    </source>
</evidence>
<organism evidence="2 3">
    <name type="scientific">Allofrancisella frigidaquae</name>
    <dbReference type="NCBI Taxonomy" id="1085644"/>
    <lineage>
        <taxon>Bacteria</taxon>
        <taxon>Pseudomonadati</taxon>
        <taxon>Pseudomonadota</taxon>
        <taxon>Gammaproteobacteria</taxon>
        <taxon>Thiotrichales</taxon>
        <taxon>Francisellaceae</taxon>
        <taxon>Allofrancisella</taxon>
    </lineage>
</organism>
<dbReference type="Proteomes" id="UP000503320">
    <property type="component" value="Chromosome"/>
</dbReference>
<dbReference type="Pfam" id="PF12092">
    <property type="entry name" value="DUF3568"/>
    <property type="match status" value="1"/>
</dbReference>
<dbReference type="AlphaFoldDB" id="A0A6M3HVZ0"/>
<dbReference type="PROSITE" id="PS51257">
    <property type="entry name" value="PROKAR_LIPOPROTEIN"/>
    <property type="match status" value="1"/>
</dbReference>
<feature type="chain" id="PRO_5026853343" evidence="1">
    <location>
        <begin position="27"/>
        <end position="137"/>
    </location>
</feature>
<protein>
    <submittedName>
        <fullName evidence="2">DUF3568 domain-containing protein</fullName>
    </submittedName>
</protein>
<accession>A0A6M3HVZ0</accession>
<gene>
    <name evidence="2" type="ORF">E3E15_00175</name>
</gene>
<reference evidence="2 3" key="1">
    <citation type="submission" date="2019-03" db="EMBL/GenBank/DDBJ databases">
        <title>Complete Genome Sequence of Allofrancisella frigidaquae Strain SYSU 10HL1970 Isolated from Water-Cooling Systems in China.</title>
        <authorList>
            <person name="Ohrman C."/>
            <person name="Uneklint I."/>
            <person name="Sjodin A."/>
        </authorList>
    </citation>
    <scope>NUCLEOTIDE SEQUENCE [LARGE SCALE GENOMIC DNA]</scope>
    <source>
        <strain evidence="2 3">SYSU 10HL1970</strain>
    </source>
</reference>
<proteinExistence type="predicted"/>
<dbReference type="RefSeq" id="WP_035720619.1">
    <property type="nucleotide sequence ID" value="NZ_CP038017.1"/>
</dbReference>
<keyword evidence="3" id="KW-1185">Reference proteome</keyword>
<keyword evidence="1" id="KW-0732">Signal</keyword>
<evidence type="ECO:0000313" key="3">
    <source>
        <dbReference type="Proteomes" id="UP000503320"/>
    </source>
</evidence>
<dbReference type="InterPro" id="IPR021952">
    <property type="entry name" value="Flpp3-like"/>
</dbReference>
<name>A0A6M3HVZ0_9GAMM</name>
<dbReference type="KEGG" id="afri:E3E15_00175"/>